<dbReference type="Pfam" id="PF13361">
    <property type="entry name" value="UvrD_C"/>
    <property type="match status" value="2"/>
</dbReference>
<dbReference type="InterPro" id="IPR027417">
    <property type="entry name" value="P-loop_NTPase"/>
</dbReference>
<evidence type="ECO:0000256" key="1">
    <source>
        <dbReference type="ARBA" id="ARBA00022741"/>
    </source>
</evidence>
<dbReference type="PROSITE" id="PS51198">
    <property type="entry name" value="UVRD_HELICASE_ATP_BIND"/>
    <property type="match status" value="1"/>
</dbReference>
<dbReference type="EMBL" id="FMSV02000148">
    <property type="protein sequence ID" value="SEH05044.1"/>
    <property type="molecule type" value="Genomic_DNA"/>
</dbReference>
<feature type="binding site" evidence="9">
    <location>
        <begin position="259"/>
        <end position="266"/>
    </location>
    <ligand>
        <name>ATP</name>
        <dbReference type="ChEBI" id="CHEBI:30616"/>
    </ligand>
</feature>
<dbReference type="Proteomes" id="UP000236724">
    <property type="component" value="Unassembled WGS sequence"/>
</dbReference>
<dbReference type="GO" id="GO:0000725">
    <property type="term" value="P:recombinational repair"/>
    <property type="evidence" value="ECO:0007669"/>
    <property type="project" value="TreeGrafter"/>
</dbReference>
<dbReference type="GO" id="GO:0005524">
    <property type="term" value="F:ATP binding"/>
    <property type="evidence" value="ECO:0007669"/>
    <property type="project" value="UniProtKB-UniRule"/>
</dbReference>
<dbReference type="InterPro" id="IPR035093">
    <property type="entry name" value="RelE/ParE_toxin_dom_sf"/>
</dbReference>
<evidence type="ECO:0000313" key="12">
    <source>
        <dbReference type="Proteomes" id="UP000236724"/>
    </source>
</evidence>
<keyword evidence="1 9" id="KW-0547">Nucleotide-binding</keyword>
<evidence type="ECO:0000256" key="5">
    <source>
        <dbReference type="ARBA" id="ARBA00023235"/>
    </source>
</evidence>
<evidence type="ECO:0000256" key="8">
    <source>
        <dbReference type="ARBA" id="ARBA00048988"/>
    </source>
</evidence>
<dbReference type="GO" id="GO:0003677">
    <property type="term" value="F:DNA binding"/>
    <property type="evidence" value="ECO:0007669"/>
    <property type="project" value="InterPro"/>
</dbReference>
<evidence type="ECO:0000313" key="11">
    <source>
        <dbReference type="EMBL" id="SEH05044.1"/>
    </source>
</evidence>
<dbReference type="Gene3D" id="3.40.50.300">
    <property type="entry name" value="P-loop containing nucleotide triphosphate hydrolases"/>
    <property type="match status" value="2"/>
</dbReference>
<proteinExistence type="predicted"/>
<dbReference type="SUPFAM" id="SSF52540">
    <property type="entry name" value="P-loop containing nucleoside triphosphate hydrolases"/>
    <property type="match status" value="1"/>
</dbReference>
<evidence type="ECO:0000256" key="9">
    <source>
        <dbReference type="PROSITE-ProRule" id="PRU00560"/>
    </source>
</evidence>
<dbReference type="SUPFAM" id="SSF143011">
    <property type="entry name" value="RelE-like"/>
    <property type="match status" value="1"/>
</dbReference>
<protein>
    <recommendedName>
        <fullName evidence="7">DNA 3'-5' helicase</fullName>
        <ecNumber evidence="7">5.6.2.4</ecNumber>
    </recommendedName>
</protein>
<dbReference type="Pfam" id="PF00580">
    <property type="entry name" value="UvrD-helicase"/>
    <property type="match status" value="1"/>
</dbReference>
<comment type="catalytic activity">
    <reaction evidence="6">
        <text>Couples ATP hydrolysis with the unwinding of duplex DNA by translocating in the 3'-5' direction.</text>
        <dbReference type="EC" id="5.6.2.4"/>
    </reaction>
</comment>
<evidence type="ECO:0000256" key="4">
    <source>
        <dbReference type="ARBA" id="ARBA00022840"/>
    </source>
</evidence>
<dbReference type="PANTHER" id="PTHR11070">
    <property type="entry name" value="UVRD / RECB / PCRA DNA HELICASE FAMILY MEMBER"/>
    <property type="match status" value="1"/>
</dbReference>
<evidence type="ECO:0000256" key="7">
    <source>
        <dbReference type="ARBA" id="ARBA00034808"/>
    </source>
</evidence>
<keyword evidence="12" id="KW-1185">Reference proteome</keyword>
<dbReference type="EC" id="5.6.2.4" evidence="7"/>
<evidence type="ECO:0000256" key="6">
    <source>
        <dbReference type="ARBA" id="ARBA00034617"/>
    </source>
</evidence>
<dbReference type="AlphaFoldDB" id="A0A1H6F7K8"/>
<keyword evidence="5" id="KW-0413">Isomerase</keyword>
<dbReference type="InterPro" id="IPR014017">
    <property type="entry name" value="DNA_helicase_UvrD-like_C"/>
</dbReference>
<name>A0A1H6F7K8_9GAMM</name>
<evidence type="ECO:0000256" key="2">
    <source>
        <dbReference type="ARBA" id="ARBA00022801"/>
    </source>
</evidence>
<dbReference type="InterPro" id="IPR014016">
    <property type="entry name" value="UvrD-like_ATP-bd"/>
</dbReference>
<reference evidence="11 12" key="1">
    <citation type="submission" date="2016-10" db="EMBL/GenBank/DDBJ databases">
        <authorList>
            <person name="de Groot N.N."/>
        </authorList>
    </citation>
    <scope>NUCLEOTIDE SEQUENCE [LARGE SCALE GENOMIC DNA]</scope>
    <source>
        <strain evidence="11">MBHS1</strain>
    </source>
</reference>
<comment type="catalytic activity">
    <reaction evidence="8">
        <text>ATP + H2O = ADP + phosphate + H(+)</text>
        <dbReference type="Rhea" id="RHEA:13065"/>
        <dbReference type="ChEBI" id="CHEBI:15377"/>
        <dbReference type="ChEBI" id="CHEBI:15378"/>
        <dbReference type="ChEBI" id="CHEBI:30616"/>
        <dbReference type="ChEBI" id="CHEBI:43474"/>
        <dbReference type="ChEBI" id="CHEBI:456216"/>
        <dbReference type="EC" id="5.6.2.4"/>
    </reaction>
</comment>
<dbReference type="OrthoDB" id="7066673at2"/>
<sequence>MKILFYDKFFESLINLPKGTQKKVIEFQKKFRSNSKSSGIHLESISTFKDHSLRSARVDQTYRAIIKVPESGDIYYLLWVDHHNKAYEWASNKVFQWNDETQSMQVFTAPESVIEIKQKNKIEVNESEPFFSKFKTEELLKVGVPEILLPSIANIHNIEDLEEVEKFIPTDVFENLFYLLDGADIDTLIFEIEEGKVKAKEIDAKVGSINNQRNFIELTDDILFNEILSGSLNKWKYYLHPSQRKLVGGNFKGSVKVSGGAGTGKTVAALHRLKHLSQIKDSSERILFTTYTKTLTDNLNHLISGLGIDASKITVTNIDKLVRSLVLEYNILNENYKVFEFDSVKNASEIWEELLSSELTPYSPEFLESEYKDVILCHDVKSLDEFLKTSRKGRGKPISRRQRKEIWSFIEEFQAIKKNLNFYYKDEVFNALYSYLTEQSITPFDYCLVDELQDFSNVELRLVRCIVKEKPNDLFMVGDPMQKIYERHINFSKVGINVRGKRSRRLRINYRTTEEIKKLAFSVIKDCHYDNFDGEEENKAGYVSLFHGNKPNYKIFKTKNNEIDFVFECLDELNAKGYQYSDIALCARTKDALKDFRNVLHKKNLPYTDNSINTNKEANSISLLTFHRIKGLEFKHVFIIDANDRTIPKLSYTFNEMDLSWQESYLKNEKSLLYVAISRAIENVTITGIGKKSESIKID</sequence>
<dbReference type="PANTHER" id="PTHR11070:SF45">
    <property type="entry name" value="DNA 3'-5' HELICASE"/>
    <property type="match status" value="1"/>
</dbReference>
<dbReference type="InterPro" id="IPR000212">
    <property type="entry name" value="DNA_helicase_UvrD/REP"/>
</dbReference>
<evidence type="ECO:0000256" key="3">
    <source>
        <dbReference type="ARBA" id="ARBA00022806"/>
    </source>
</evidence>
<dbReference type="GO" id="GO:0016887">
    <property type="term" value="F:ATP hydrolysis activity"/>
    <property type="evidence" value="ECO:0007669"/>
    <property type="project" value="RHEA"/>
</dbReference>
<keyword evidence="4 9" id="KW-0067">ATP-binding</keyword>
<evidence type="ECO:0000259" key="10">
    <source>
        <dbReference type="PROSITE" id="PS51198"/>
    </source>
</evidence>
<organism evidence="11 12">
    <name type="scientific">Candidatus Venteria ishoeyi</name>
    <dbReference type="NCBI Taxonomy" id="1899563"/>
    <lineage>
        <taxon>Bacteria</taxon>
        <taxon>Pseudomonadati</taxon>
        <taxon>Pseudomonadota</taxon>
        <taxon>Gammaproteobacteria</taxon>
        <taxon>Thiotrichales</taxon>
        <taxon>Thiotrichaceae</taxon>
        <taxon>Venteria</taxon>
    </lineage>
</organism>
<feature type="domain" description="UvrD-like helicase ATP-binding" evidence="10">
    <location>
        <begin position="238"/>
        <end position="513"/>
    </location>
</feature>
<dbReference type="RefSeq" id="WP_103919030.1">
    <property type="nucleotide sequence ID" value="NZ_FMSV02000148.1"/>
</dbReference>
<gene>
    <name evidence="11" type="primary">pcrA</name>
    <name evidence="11" type="ORF">MBHS_00897</name>
</gene>
<accession>A0A1H6F7K8</accession>
<keyword evidence="2 9" id="KW-0378">Hydrolase</keyword>
<dbReference type="GO" id="GO:0043138">
    <property type="term" value="F:3'-5' DNA helicase activity"/>
    <property type="evidence" value="ECO:0007669"/>
    <property type="project" value="UniProtKB-EC"/>
</dbReference>
<keyword evidence="3 9" id="KW-0347">Helicase</keyword>